<dbReference type="PANTHER" id="PTHR33567">
    <property type="entry name" value="CHROMATE ION TRANSPORTER (EUROFUNG)"/>
    <property type="match status" value="1"/>
</dbReference>
<dbReference type="PIRSF" id="PIRSF004810">
    <property type="entry name" value="ChrA"/>
    <property type="match status" value="1"/>
</dbReference>
<keyword evidence="3" id="KW-1003">Cell membrane</keyword>
<dbReference type="OrthoDB" id="8969999at2"/>
<reference evidence="8 9" key="1">
    <citation type="submission" date="2019-03" db="EMBL/GenBank/DDBJ databases">
        <title>Genomic Encyclopedia of Archaeal and Bacterial Type Strains, Phase II (KMG-II): from individual species to whole genera.</title>
        <authorList>
            <person name="Goeker M."/>
        </authorList>
    </citation>
    <scope>NUCLEOTIDE SEQUENCE [LARGE SCALE GENOMIC DNA]</scope>
    <source>
        <strain evidence="8 9">DSM 26433</strain>
    </source>
</reference>
<keyword evidence="4 7" id="KW-0812">Transmembrane</keyword>
<feature type="transmembrane region" description="Helical" evidence="7">
    <location>
        <begin position="152"/>
        <end position="175"/>
    </location>
</feature>
<feature type="transmembrane region" description="Helical" evidence="7">
    <location>
        <begin position="81"/>
        <end position="105"/>
    </location>
</feature>
<feature type="transmembrane region" description="Helical" evidence="7">
    <location>
        <begin position="195"/>
        <end position="215"/>
    </location>
</feature>
<comment type="similarity">
    <text evidence="2">Belongs to the chromate ion transporter (CHR) (TC 2.A.51) family.</text>
</comment>
<evidence type="ECO:0000256" key="7">
    <source>
        <dbReference type="SAM" id="Phobius"/>
    </source>
</evidence>
<sequence>MTQATNLSELFRTFGRIGLLSFGGPAAQISLMHQSLVEEKAWLKEKEFLGALSFCMLLPGPEAMQLATFCGWKLRGTLGGLIAGLLFVLPGAAVIFGLVAIYALFGDLPLVSAAFLGVKAAVVAIILQALLRLSGKMLTTWFNRIIAMASFAALYFGILPFPAVIALSATAGLIINATDNAEPTTESKQISGSHTLRTALIWGALWAVPIGLLFLADAPFLQDVAVFFSRLAVVTFGGAYAVLAYMVQTVSQDYGWLTTGQMMDALGLAETTPGPLILVTQFVATLAGYQQGGLWLGFAAGLTALWCTFVPCFLWIFAGAPHVDRILASPRLSNALTAISAAVVGVIANLGLWFTVNLLFPETVLTIVGEVPDVTSTNWIAAALTALACALIFFARLSLLSTLAICAAAGLGLGLL</sequence>
<evidence type="ECO:0000313" key="8">
    <source>
        <dbReference type="EMBL" id="TCL09530.1"/>
    </source>
</evidence>
<comment type="subcellular location">
    <subcellularLocation>
        <location evidence="1">Cell membrane</location>
        <topology evidence="1">Multi-pass membrane protein</topology>
    </subcellularLocation>
</comment>
<dbReference type="NCBIfam" id="TIGR00937">
    <property type="entry name" value="2A51"/>
    <property type="match status" value="1"/>
</dbReference>
<feature type="transmembrane region" description="Helical" evidence="7">
    <location>
        <begin position="294"/>
        <end position="317"/>
    </location>
</feature>
<evidence type="ECO:0000313" key="9">
    <source>
        <dbReference type="Proteomes" id="UP000295673"/>
    </source>
</evidence>
<evidence type="ECO:0000256" key="2">
    <source>
        <dbReference type="ARBA" id="ARBA00005262"/>
    </source>
</evidence>
<dbReference type="InterPro" id="IPR003370">
    <property type="entry name" value="Chromate_transpt"/>
</dbReference>
<dbReference type="Pfam" id="PF02417">
    <property type="entry name" value="Chromate_transp"/>
    <property type="match status" value="2"/>
</dbReference>
<dbReference type="EMBL" id="SMGR01000001">
    <property type="protein sequence ID" value="TCL09530.1"/>
    <property type="molecule type" value="Genomic_DNA"/>
</dbReference>
<comment type="caution">
    <text evidence="8">The sequence shown here is derived from an EMBL/GenBank/DDBJ whole genome shotgun (WGS) entry which is preliminary data.</text>
</comment>
<evidence type="ECO:0000256" key="4">
    <source>
        <dbReference type="ARBA" id="ARBA00022692"/>
    </source>
</evidence>
<dbReference type="GO" id="GO:0005886">
    <property type="term" value="C:plasma membrane"/>
    <property type="evidence" value="ECO:0007669"/>
    <property type="project" value="UniProtKB-SubCell"/>
</dbReference>
<evidence type="ECO:0000256" key="3">
    <source>
        <dbReference type="ARBA" id="ARBA00022475"/>
    </source>
</evidence>
<protein>
    <submittedName>
        <fullName evidence="8">Chromate transporter</fullName>
    </submittedName>
</protein>
<name>A0A4V2Q432_9RHOB</name>
<accession>A0A4V2Q432</accession>
<feature type="transmembrane region" description="Helical" evidence="7">
    <location>
        <begin position="111"/>
        <end position="131"/>
    </location>
</feature>
<feature type="transmembrane region" description="Helical" evidence="7">
    <location>
        <begin position="227"/>
        <end position="247"/>
    </location>
</feature>
<dbReference type="InterPro" id="IPR014047">
    <property type="entry name" value="Chr_Tranpt_l_chain"/>
</dbReference>
<keyword evidence="9" id="KW-1185">Reference proteome</keyword>
<keyword evidence="6 7" id="KW-0472">Membrane</keyword>
<evidence type="ECO:0000256" key="6">
    <source>
        <dbReference type="ARBA" id="ARBA00023136"/>
    </source>
</evidence>
<evidence type="ECO:0000256" key="1">
    <source>
        <dbReference type="ARBA" id="ARBA00004651"/>
    </source>
</evidence>
<feature type="transmembrane region" description="Helical" evidence="7">
    <location>
        <begin position="338"/>
        <end position="360"/>
    </location>
</feature>
<organism evidence="8 9">
    <name type="scientific">Shimia isoporae</name>
    <dbReference type="NCBI Taxonomy" id="647720"/>
    <lineage>
        <taxon>Bacteria</taxon>
        <taxon>Pseudomonadati</taxon>
        <taxon>Pseudomonadota</taxon>
        <taxon>Alphaproteobacteria</taxon>
        <taxon>Rhodobacterales</taxon>
        <taxon>Roseobacteraceae</taxon>
    </lineage>
</organism>
<keyword evidence="5 7" id="KW-1133">Transmembrane helix</keyword>
<gene>
    <name evidence="8" type="ORF">BXY66_1581</name>
</gene>
<dbReference type="PANTHER" id="PTHR33567:SF3">
    <property type="entry name" value="CHROMATE ION TRANSPORTER (EUROFUNG)"/>
    <property type="match status" value="1"/>
</dbReference>
<feature type="transmembrane region" description="Helical" evidence="7">
    <location>
        <begin position="380"/>
        <end position="413"/>
    </location>
</feature>
<dbReference type="AlphaFoldDB" id="A0A4V2Q432"/>
<proteinExistence type="inferred from homology"/>
<dbReference type="Proteomes" id="UP000295673">
    <property type="component" value="Unassembled WGS sequence"/>
</dbReference>
<dbReference type="GO" id="GO:0015109">
    <property type="term" value="F:chromate transmembrane transporter activity"/>
    <property type="evidence" value="ECO:0007669"/>
    <property type="project" value="InterPro"/>
</dbReference>
<evidence type="ECO:0000256" key="5">
    <source>
        <dbReference type="ARBA" id="ARBA00022989"/>
    </source>
</evidence>
<dbReference type="RefSeq" id="WP_132859564.1">
    <property type="nucleotide sequence ID" value="NZ_SMGR01000001.1"/>
</dbReference>